<evidence type="ECO:0000313" key="4">
    <source>
        <dbReference type="EMBL" id="KAJ7362573.1"/>
    </source>
</evidence>
<comment type="caution">
    <text evidence="4">The sequence shown here is derived from an EMBL/GenBank/DDBJ whole genome shotgun (WGS) entry which is preliminary data.</text>
</comment>
<dbReference type="PANTHER" id="PTHR34814">
    <property type="entry name" value="NITROSOGUANIDINE RESISTANCE PROTEIN SNG1"/>
    <property type="match status" value="1"/>
</dbReference>
<dbReference type="Pfam" id="PF12051">
    <property type="entry name" value="DUF3533"/>
    <property type="match status" value="1"/>
</dbReference>
<sequence>MVRVLMDKPGYSPHTHASGEILQRPSVVGREGVRGVQAAAIQFGGRSALMGRILLSRKRSVRTDESHMCGEKTGETSTSWKAMIDRPQIEGTVHTAPPFAWEDDKPAVDRAAHAVARPNLPAPHKATVVENLNSSVADEIKRDGYGSFGMLSCGLALDAMITLITLPFLPIFLFLWIFSNVAVRNFSIPVLPSMFRYGYVFPAYNISRAVRTLVFRTKNDLALNFGILL</sequence>
<proteinExistence type="predicted"/>
<feature type="region of interest" description="Disordered" evidence="1">
    <location>
        <begin position="1"/>
        <end position="23"/>
    </location>
</feature>
<accession>A0AAD7AMJ1</accession>
<dbReference type="InterPro" id="IPR053001">
    <property type="entry name" value="MNNG_permease-like"/>
</dbReference>
<gene>
    <name evidence="4" type="ORF">DFH08DRAFT_799598</name>
</gene>
<evidence type="ECO:0000259" key="3">
    <source>
        <dbReference type="Pfam" id="PF12051"/>
    </source>
</evidence>
<feature type="domain" description="DUF3533" evidence="3">
    <location>
        <begin position="149"/>
        <end position="229"/>
    </location>
</feature>
<evidence type="ECO:0000256" key="2">
    <source>
        <dbReference type="SAM" id="Phobius"/>
    </source>
</evidence>
<organism evidence="4 5">
    <name type="scientific">Mycena albidolilacea</name>
    <dbReference type="NCBI Taxonomy" id="1033008"/>
    <lineage>
        <taxon>Eukaryota</taxon>
        <taxon>Fungi</taxon>
        <taxon>Dikarya</taxon>
        <taxon>Basidiomycota</taxon>
        <taxon>Agaricomycotina</taxon>
        <taxon>Agaricomycetes</taxon>
        <taxon>Agaricomycetidae</taxon>
        <taxon>Agaricales</taxon>
        <taxon>Marasmiineae</taxon>
        <taxon>Mycenaceae</taxon>
        <taxon>Mycena</taxon>
    </lineage>
</organism>
<feature type="transmembrane region" description="Helical" evidence="2">
    <location>
        <begin position="155"/>
        <end position="178"/>
    </location>
</feature>
<dbReference type="AlphaFoldDB" id="A0AAD7AMJ1"/>
<dbReference type="EMBL" id="JARIHO010000004">
    <property type="protein sequence ID" value="KAJ7362573.1"/>
    <property type="molecule type" value="Genomic_DNA"/>
</dbReference>
<name>A0AAD7AMJ1_9AGAR</name>
<keyword evidence="5" id="KW-1185">Reference proteome</keyword>
<reference evidence="4" key="1">
    <citation type="submission" date="2023-03" db="EMBL/GenBank/DDBJ databases">
        <title>Massive genome expansion in bonnet fungi (Mycena s.s.) driven by repeated elements and novel gene families across ecological guilds.</title>
        <authorList>
            <consortium name="Lawrence Berkeley National Laboratory"/>
            <person name="Harder C.B."/>
            <person name="Miyauchi S."/>
            <person name="Viragh M."/>
            <person name="Kuo A."/>
            <person name="Thoen E."/>
            <person name="Andreopoulos B."/>
            <person name="Lu D."/>
            <person name="Skrede I."/>
            <person name="Drula E."/>
            <person name="Henrissat B."/>
            <person name="Morin E."/>
            <person name="Kohler A."/>
            <person name="Barry K."/>
            <person name="LaButti K."/>
            <person name="Morin E."/>
            <person name="Salamov A."/>
            <person name="Lipzen A."/>
            <person name="Mereny Z."/>
            <person name="Hegedus B."/>
            <person name="Baldrian P."/>
            <person name="Stursova M."/>
            <person name="Weitz H."/>
            <person name="Taylor A."/>
            <person name="Grigoriev I.V."/>
            <person name="Nagy L.G."/>
            <person name="Martin F."/>
            <person name="Kauserud H."/>
        </authorList>
    </citation>
    <scope>NUCLEOTIDE SEQUENCE</scope>
    <source>
        <strain evidence="4">CBHHK002</strain>
    </source>
</reference>
<keyword evidence="2" id="KW-0812">Transmembrane</keyword>
<keyword evidence="2" id="KW-1133">Transmembrane helix</keyword>
<protein>
    <recommendedName>
        <fullName evidence="3">DUF3533 domain-containing protein</fullName>
    </recommendedName>
</protein>
<dbReference type="Proteomes" id="UP001218218">
    <property type="component" value="Unassembled WGS sequence"/>
</dbReference>
<evidence type="ECO:0000256" key="1">
    <source>
        <dbReference type="SAM" id="MobiDB-lite"/>
    </source>
</evidence>
<dbReference type="GO" id="GO:0016020">
    <property type="term" value="C:membrane"/>
    <property type="evidence" value="ECO:0007669"/>
    <property type="project" value="TreeGrafter"/>
</dbReference>
<keyword evidence="2" id="KW-0472">Membrane</keyword>
<dbReference type="InterPro" id="IPR022703">
    <property type="entry name" value="DUF3533"/>
</dbReference>
<dbReference type="PANTHER" id="PTHR34814:SF1">
    <property type="entry name" value="NITROSOGUANIDINE RESISTANCE PROTEIN SNG1"/>
    <property type="match status" value="1"/>
</dbReference>
<evidence type="ECO:0000313" key="5">
    <source>
        <dbReference type="Proteomes" id="UP001218218"/>
    </source>
</evidence>